<evidence type="ECO:0000256" key="1">
    <source>
        <dbReference type="SAM" id="MobiDB-lite"/>
    </source>
</evidence>
<keyword evidence="2" id="KW-0812">Transmembrane</keyword>
<keyword evidence="4" id="KW-1185">Reference proteome</keyword>
<accession>A0A8X6L033</accession>
<dbReference type="Proteomes" id="UP000887116">
    <property type="component" value="Unassembled WGS sequence"/>
</dbReference>
<feature type="transmembrane region" description="Helical" evidence="2">
    <location>
        <begin position="150"/>
        <end position="173"/>
    </location>
</feature>
<feature type="transmembrane region" description="Helical" evidence="2">
    <location>
        <begin position="291"/>
        <end position="314"/>
    </location>
</feature>
<dbReference type="EMBL" id="BMAO01033589">
    <property type="protein sequence ID" value="GFQ90526.1"/>
    <property type="molecule type" value="Genomic_DNA"/>
</dbReference>
<feature type="transmembrane region" description="Helical" evidence="2">
    <location>
        <begin position="185"/>
        <end position="214"/>
    </location>
</feature>
<feature type="region of interest" description="Disordered" evidence="1">
    <location>
        <begin position="332"/>
        <end position="395"/>
    </location>
</feature>
<evidence type="ECO:0000313" key="3">
    <source>
        <dbReference type="EMBL" id="GFQ90526.1"/>
    </source>
</evidence>
<sequence length="395" mass="42045">MLLGFRSGPCVRERLLFCPLSFRMQLVRFRAGCAIVVSVSPSFSGVSFFSDVRVPSLSHGGAPVPFQKSACSGFSTETHTRKSPDGTAGVFQRGGGFAVVVLVWPWFPLCPTVELLFPSKSLPVLDSPPKHTHEKPQMGQQASFKEGGGFAVVVLVWPGNVCWVGIVVLVPLSPCVCVLGRNRSFGLALILELLLLVLSLLCVRLCIFGIAVYVPSLSHGGAPVPFQKSACSGFSTETHTRKSPDGTAGVFQRGGGFAVVVLVWPGNVCWVGIVVLVPLSPCVCVLGRNRSFGLALILELLLLVLSLLCVRFPLCPTVELLFPSKSLPVLDSPPKHTHENPQMGQQASFKEGGVPSLSHGGAPVPFQKSACSGFSTETHTRKTPDGQQASFKEGG</sequence>
<feature type="transmembrane region" description="Helical" evidence="2">
    <location>
        <begin position="257"/>
        <end position="279"/>
    </location>
</feature>
<name>A0A8X6L033_TRICU</name>
<gene>
    <name evidence="3" type="ORF">TNCT_621261</name>
</gene>
<protein>
    <recommendedName>
        <fullName evidence="5">Transmembrane protein</fullName>
    </recommendedName>
</protein>
<dbReference type="AlphaFoldDB" id="A0A8X6L033"/>
<evidence type="ECO:0000256" key="2">
    <source>
        <dbReference type="SAM" id="Phobius"/>
    </source>
</evidence>
<evidence type="ECO:0000313" key="4">
    <source>
        <dbReference type="Proteomes" id="UP000887116"/>
    </source>
</evidence>
<keyword evidence="2" id="KW-0472">Membrane</keyword>
<feature type="compositionally biased region" description="Polar residues" evidence="1">
    <location>
        <begin position="385"/>
        <end position="395"/>
    </location>
</feature>
<evidence type="ECO:0008006" key="5">
    <source>
        <dbReference type="Google" id="ProtNLM"/>
    </source>
</evidence>
<organism evidence="3 4">
    <name type="scientific">Trichonephila clavata</name>
    <name type="common">Joro spider</name>
    <name type="synonym">Nephila clavata</name>
    <dbReference type="NCBI Taxonomy" id="2740835"/>
    <lineage>
        <taxon>Eukaryota</taxon>
        <taxon>Metazoa</taxon>
        <taxon>Ecdysozoa</taxon>
        <taxon>Arthropoda</taxon>
        <taxon>Chelicerata</taxon>
        <taxon>Arachnida</taxon>
        <taxon>Araneae</taxon>
        <taxon>Araneomorphae</taxon>
        <taxon>Entelegynae</taxon>
        <taxon>Araneoidea</taxon>
        <taxon>Nephilidae</taxon>
        <taxon>Trichonephila</taxon>
    </lineage>
</organism>
<proteinExistence type="predicted"/>
<comment type="caution">
    <text evidence="3">The sequence shown here is derived from an EMBL/GenBank/DDBJ whole genome shotgun (WGS) entry which is preliminary data.</text>
</comment>
<reference evidence="3" key="1">
    <citation type="submission" date="2020-07" db="EMBL/GenBank/DDBJ databases">
        <title>Multicomponent nature underlies the extraordinary mechanical properties of spider dragline silk.</title>
        <authorList>
            <person name="Kono N."/>
            <person name="Nakamura H."/>
            <person name="Mori M."/>
            <person name="Yoshida Y."/>
            <person name="Ohtoshi R."/>
            <person name="Malay A.D."/>
            <person name="Moran D.A.P."/>
            <person name="Tomita M."/>
            <person name="Numata K."/>
            <person name="Arakawa K."/>
        </authorList>
    </citation>
    <scope>NUCLEOTIDE SEQUENCE</scope>
</reference>
<keyword evidence="2" id="KW-1133">Transmembrane helix</keyword>
<feature type="non-terminal residue" evidence="3">
    <location>
        <position position="1"/>
    </location>
</feature>